<dbReference type="PANTHER" id="PTHR12200">
    <property type="entry name" value="INTERFERON-INDUCIBLE PROTEIN AIM2 FAMILY MEMBER"/>
    <property type="match status" value="1"/>
</dbReference>
<evidence type="ECO:0000313" key="7">
    <source>
        <dbReference type="EMBL" id="AAI50712.1"/>
    </source>
</evidence>
<feature type="compositionally biased region" description="Polar residues" evidence="4">
    <location>
        <begin position="490"/>
        <end position="501"/>
    </location>
</feature>
<dbReference type="FunFam" id="2.40.50.140:FF:000101">
    <property type="entry name" value="Myeloid cell nuclear differentiation antigen"/>
    <property type="match status" value="1"/>
</dbReference>
<dbReference type="AlphaFoldDB" id="B2RWU7"/>
<dbReference type="SMART" id="SM01289">
    <property type="entry name" value="PYRIN"/>
    <property type="match status" value="1"/>
</dbReference>
<reference evidence="7" key="1">
    <citation type="journal article" date="2004" name="Genome Res.">
        <title>The status, quality, and expansion of the NIH full-length cDNA project: the Mammalian Gene Collection (MGC).</title>
        <authorList>
            <consortium name="The MGC Project Team"/>
            <person name="Gerhard D.S."/>
            <person name="Wagner L."/>
            <person name="Feingold E.A."/>
            <person name="Shenmen C.M."/>
            <person name="Grouse L.H."/>
            <person name="Schuler G."/>
            <person name="Klein S.L."/>
            <person name="Old S."/>
            <person name="Rasooly R."/>
            <person name="Good P."/>
            <person name="Guyer M."/>
            <person name="Peck A.M."/>
            <person name="Derge J.G."/>
            <person name="Lipman D."/>
            <person name="Collins F.S."/>
            <person name="Jang W."/>
            <person name="Sherry S."/>
            <person name="Feolo M."/>
            <person name="Misquitta L."/>
            <person name="Lee E."/>
            <person name="Rotmistrovsky K."/>
            <person name="Greenhut S.F."/>
            <person name="Schaefer C.F."/>
            <person name="Buetow K."/>
            <person name="Bonner T.I."/>
            <person name="Haussler D."/>
            <person name="Kent J."/>
            <person name="Kiekhaus M."/>
            <person name="Furey T."/>
            <person name="Brent M."/>
            <person name="Prange C."/>
            <person name="Schreiber K."/>
            <person name="Shapiro N."/>
            <person name="Bhat N.K."/>
            <person name="Hopkins R.F."/>
            <person name="Hsie F."/>
            <person name="Driscoll T."/>
            <person name="Soares M.B."/>
            <person name="Casavant T.L."/>
            <person name="Scheetz T.E."/>
            <person name="Brown-stein M.J."/>
            <person name="Usdin T.B."/>
            <person name="Toshiyuki S."/>
            <person name="Carninci P."/>
            <person name="Piao Y."/>
            <person name="Dudekula D.B."/>
            <person name="Ko M.S."/>
            <person name="Kawakami K."/>
            <person name="Suzuki Y."/>
            <person name="Sugano S."/>
            <person name="Gruber C.E."/>
            <person name="Smith M.R."/>
            <person name="Simmons B."/>
            <person name="Moore T."/>
            <person name="Waterman R."/>
            <person name="Johnson S.L."/>
            <person name="Ruan Y."/>
            <person name="Wei C.L."/>
            <person name="Mathavan S."/>
            <person name="Gunaratne P.H."/>
            <person name="Wu J."/>
            <person name="Garcia A.M."/>
            <person name="Hulyk S.W."/>
            <person name="Fuh E."/>
            <person name="Yuan Y."/>
            <person name="Sneed A."/>
            <person name="Kowis C."/>
            <person name="Hodgson A."/>
            <person name="Muzny D.M."/>
            <person name="McPherson J."/>
            <person name="Gibbs R.A."/>
            <person name="Fahey J."/>
            <person name="Helton E."/>
            <person name="Ketteman M."/>
            <person name="Madan A."/>
            <person name="Rodrigues S."/>
            <person name="Sanchez A."/>
            <person name="Whiting M."/>
            <person name="Madari A."/>
            <person name="Young A.C."/>
            <person name="Wetherby K.D."/>
            <person name="Granite S.J."/>
            <person name="Kwong P.N."/>
            <person name="Brinkley C.P."/>
            <person name="Pearson R.L."/>
            <person name="Bouffard G.G."/>
            <person name="Blakesly R.W."/>
            <person name="Green E.D."/>
            <person name="Dickson M.C."/>
            <person name="Rodriguez A.C."/>
            <person name="Grimwood J."/>
            <person name="Schmutz J."/>
            <person name="Myers R.M."/>
            <person name="Butterfield Y.S."/>
            <person name="Griffith M."/>
            <person name="Griffith O.L."/>
            <person name="Krzywinski M.I."/>
            <person name="Liao N."/>
            <person name="Morin R."/>
            <person name="Morrin R."/>
            <person name="Palmquist D."/>
            <person name="Petrescu A.S."/>
            <person name="Skalska U."/>
            <person name="Smailus D.E."/>
            <person name="Stott J.M."/>
            <person name="Schnerch A."/>
            <person name="Schein J.E."/>
            <person name="Jones S.J."/>
            <person name="Holt R.A."/>
            <person name="Baross A."/>
            <person name="Marra M.A."/>
            <person name="Clifton S."/>
            <person name="Makowski K.A."/>
            <person name="Bosak S."/>
            <person name="Malek J."/>
        </authorList>
    </citation>
    <scope>NUCLEOTIDE SEQUENCE [LARGE SCALE MRNA]</scope>
    <source>
        <tissue evidence="7">Brain</tissue>
    </source>
</reference>
<feature type="compositionally biased region" description="Low complexity" evidence="4">
    <location>
        <begin position="122"/>
        <end position="154"/>
    </location>
</feature>
<dbReference type="MGI" id="MGI:2138302">
    <property type="gene designation" value="Ifi207"/>
</dbReference>
<feature type="compositionally biased region" description="Low complexity" evidence="4">
    <location>
        <begin position="469"/>
        <end position="489"/>
    </location>
</feature>
<feature type="domain" description="HIN-200" evidence="6">
    <location>
        <begin position="811"/>
        <end position="1009"/>
    </location>
</feature>
<dbReference type="PROSITE" id="PS50834">
    <property type="entry name" value="HIN_200"/>
    <property type="match status" value="1"/>
</dbReference>
<gene>
    <name evidence="8" type="primary">Ifi207</name>
    <name evidence="7" type="synonym">AI607873</name>
</gene>
<name>B2RWU7_MOUSE</name>
<feature type="compositionally biased region" description="Basic and acidic residues" evidence="4">
    <location>
        <begin position="86"/>
        <end position="99"/>
    </location>
</feature>
<protein>
    <submittedName>
        <fullName evidence="7">AI607873 protein</fullName>
    </submittedName>
</protein>
<accession>B2RWU7</accession>
<dbReference type="GO" id="GO:0002218">
    <property type="term" value="P:activation of innate immune response"/>
    <property type="evidence" value="ECO:0007669"/>
    <property type="project" value="InterPro"/>
</dbReference>
<dbReference type="CDD" id="cd08305">
    <property type="entry name" value="Pyrin"/>
    <property type="match status" value="1"/>
</dbReference>
<keyword evidence="3" id="KW-0539">Nucleus</keyword>
<feature type="region of interest" description="Disordered" evidence="4">
    <location>
        <begin position="469"/>
        <end position="504"/>
    </location>
</feature>
<dbReference type="InterPro" id="IPR004020">
    <property type="entry name" value="DAPIN"/>
</dbReference>
<evidence type="ECO:0000256" key="4">
    <source>
        <dbReference type="SAM" id="MobiDB-lite"/>
    </source>
</evidence>
<dbReference type="InterPro" id="IPR012340">
    <property type="entry name" value="NA-bd_OB-fold"/>
</dbReference>
<dbReference type="PeptideAtlas" id="B2RWU7"/>
<evidence type="ECO:0000256" key="2">
    <source>
        <dbReference type="ARBA" id="ARBA00008647"/>
    </source>
</evidence>
<dbReference type="Pfam" id="PF02760">
    <property type="entry name" value="HIN"/>
    <property type="match status" value="1"/>
</dbReference>
<dbReference type="InterPro" id="IPR004021">
    <property type="entry name" value="HIN200/IF120x"/>
</dbReference>
<feature type="domain" description="Pyrin" evidence="5">
    <location>
        <begin position="1"/>
        <end position="88"/>
    </location>
</feature>
<proteinExistence type="evidence at transcript level"/>
<dbReference type="GO" id="GO:0005634">
    <property type="term" value="C:nucleus"/>
    <property type="evidence" value="ECO:0007669"/>
    <property type="project" value="UniProtKB-SubCell"/>
</dbReference>
<dbReference type="FunFam" id="1.10.533.10:FF:000011">
    <property type="entry name" value="Myeloid cell nuclear differentiation antigen"/>
    <property type="match status" value="1"/>
</dbReference>
<evidence type="ECO:0000259" key="5">
    <source>
        <dbReference type="PROSITE" id="PS50824"/>
    </source>
</evidence>
<feature type="compositionally biased region" description="Polar residues" evidence="4">
    <location>
        <begin position="793"/>
        <end position="805"/>
    </location>
</feature>
<evidence type="ECO:0000256" key="3">
    <source>
        <dbReference type="ARBA" id="ARBA00023242"/>
    </source>
</evidence>
<dbReference type="Pfam" id="PF02758">
    <property type="entry name" value="PYRIN"/>
    <property type="match status" value="1"/>
</dbReference>
<feature type="region of interest" description="Disordered" evidence="4">
    <location>
        <begin position="560"/>
        <end position="580"/>
    </location>
</feature>
<organism evidence="7">
    <name type="scientific">Mus musculus</name>
    <name type="common">Mouse</name>
    <dbReference type="NCBI Taxonomy" id="10090"/>
    <lineage>
        <taxon>Eukaryota</taxon>
        <taxon>Metazoa</taxon>
        <taxon>Chordata</taxon>
        <taxon>Craniata</taxon>
        <taxon>Vertebrata</taxon>
        <taxon>Euteleostomi</taxon>
        <taxon>Mammalia</taxon>
        <taxon>Eutheria</taxon>
        <taxon>Euarchontoglires</taxon>
        <taxon>Glires</taxon>
        <taxon>Rodentia</taxon>
        <taxon>Myomorpha</taxon>
        <taxon>Muroidea</taxon>
        <taxon>Muridae</taxon>
        <taxon>Murinae</taxon>
        <taxon>Mus</taxon>
        <taxon>Mus</taxon>
    </lineage>
</organism>
<feature type="region of interest" description="Disordered" evidence="4">
    <location>
        <begin position="86"/>
        <end position="221"/>
    </location>
</feature>
<evidence type="ECO:0000256" key="1">
    <source>
        <dbReference type="ARBA" id="ARBA00004123"/>
    </source>
</evidence>
<comment type="subcellular location">
    <subcellularLocation>
        <location evidence="1">Nucleus</location>
    </subcellularLocation>
</comment>
<comment type="similarity">
    <text evidence="2">Belongs to the HIN-200 family.</text>
</comment>
<dbReference type="EMBL" id="BC150711">
    <property type="protein sequence ID" value="AAI50712.1"/>
    <property type="molecule type" value="mRNA"/>
</dbReference>
<dbReference type="GO" id="GO:0035458">
    <property type="term" value="P:cellular response to interferon-beta"/>
    <property type="evidence" value="ECO:0007669"/>
    <property type="project" value="InterPro"/>
</dbReference>
<evidence type="ECO:0000259" key="6">
    <source>
        <dbReference type="PROSITE" id="PS50834"/>
    </source>
</evidence>
<evidence type="ECO:0000313" key="8">
    <source>
        <dbReference type="MGI" id="MGI:2138302"/>
    </source>
</evidence>
<feature type="compositionally biased region" description="Polar residues" evidence="4">
    <location>
        <begin position="106"/>
        <end position="115"/>
    </location>
</feature>
<dbReference type="SUPFAM" id="SSF159141">
    <property type="entry name" value="HIN-2000 domain-like"/>
    <property type="match status" value="2"/>
</dbReference>
<dbReference type="AGR" id="MGI:2138302"/>
<dbReference type="InterPro" id="IPR040205">
    <property type="entry name" value="HIN-200"/>
</dbReference>
<dbReference type="FunFam" id="2.40.50.140:FF:000500">
    <property type="entry name" value="Interferon-activable protein 202"/>
    <property type="match status" value="1"/>
</dbReference>
<dbReference type="PROSITE" id="PS50824">
    <property type="entry name" value="DAPIN"/>
    <property type="match status" value="1"/>
</dbReference>
<sequence length="1013" mass="107780">MVKEYKRIVLLKGLECINKHHFSLFKSLLARDLSLERDNQEKYSTIQIANMMEEKFKDDAGLGELIKFCEKVPALRKRAEILKKERSEVTGETSLEKNGQEAGPATPTSTTSHMLTSERGETSATQEETSTAQAGTSTAQARTSTAQAGTSTAQTKRKQITKSEGGKKKKLTQEQAQLSEPLGTDRKKDEDCLQTPLMPPPTPPSSSSNKKQKNTTIPKHGIIKTRGPQEIHQLVEFSSSSNFPAVSELPTFEGLSAIPSSRLQSSQKPLEAPLDLKMSPSFPTSPCHNLPVSLSSDSSVHLNSNAHSIQSSGAQVPHVPSATGFSNVRVPLMPSKTVSCSSIAPHMSLIKVPSSIQDLHLPTQEAFSSTEDPHNQAIASKNLQTTKMPPTTLTSKAQLLKMPSSATSSSSVQVSHTLATVSRSTSVKQILQTTRSSSIQILNSATVKASKNVQASQVSLPTEPNYFQASVAPPSATPSSSTSLLVPLSKATSRAQSTQIHPETESICVQAHRAPSSTVSRNKCTTQLTQGAASGTGKAFSLPEVKASMKVQAPQVSSPTASMSILNPNATPPTTSSNLLAPHATSLTASNSLLAPHATLSTASSNLLAPHATLSTPSSSLLAPHATSSTASSNLLAPQATLSTPSNSLLAPHATLSTTSSNLLAPQATLSTPSNSLLAPHATVSTPSSSLLAPHATVSTASSNLLAPHATSSTASSNLLAPQSTLSTPSSSLLAPHATLSTTSSNLLAPHATLSTAFSTLLAPHATLPTASSNLLAPQLCPVAASRALSATPVPSATVHSSPSWTPRRGTVPKEPSREEGHHQGPRQVMVLKVTEPFTYDLEEDKRMFHATVATETEFFRVKVFDTALISKFIPRNIIAISDYFGCNGFLEIYRASCVSDVNVNPTMVISNTLRQRANATPKISYLFSQAKGTFVSGEYLVIKKTERNKAIYYGVKDNTGKMEVMVYGRLTNITCEPGNKLRLVCFELNLIEDGLQLKSVRHSYMQVINARR</sequence>
<dbReference type="Gene3D" id="2.40.50.140">
    <property type="entry name" value="Nucleic acid-binding proteins"/>
    <property type="match status" value="2"/>
</dbReference>
<feature type="region of interest" description="Disordered" evidence="4">
    <location>
        <begin position="793"/>
        <end position="827"/>
    </location>
</feature>
<dbReference type="PANTHER" id="PTHR12200:SF24">
    <property type="entry name" value="INTERFERON ACTIVATED GENE 207-RELATED"/>
    <property type="match status" value="1"/>
</dbReference>
<dbReference type="InterPro" id="IPR011029">
    <property type="entry name" value="DEATH-like_dom_sf"/>
</dbReference>
<dbReference type="Gene3D" id="1.10.533.10">
    <property type="entry name" value="Death Domain, Fas"/>
    <property type="match status" value="1"/>
</dbReference>